<evidence type="ECO:0000256" key="2">
    <source>
        <dbReference type="ARBA" id="ARBA00022475"/>
    </source>
</evidence>
<protein>
    <recommendedName>
        <fullName evidence="8">Glycosyl transferase family 2</fullName>
    </recommendedName>
</protein>
<dbReference type="InterPro" id="IPR029044">
    <property type="entry name" value="Nucleotide-diphossugar_trans"/>
</dbReference>
<evidence type="ECO:0000313" key="7">
    <source>
        <dbReference type="Proteomes" id="UP001596422"/>
    </source>
</evidence>
<evidence type="ECO:0000313" key="6">
    <source>
        <dbReference type="EMBL" id="MFC6673464.1"/>
    </source>
</evidence>
<dbReference type="Proteomes" id="UP001596422">
    <property type="component" value="Unassembled WGS sequence"/>
</dbReference>
<evidence type="ECO:0000256" key="3">
    <source>
        <dbReference type="ARBA" id="ARBA00022676"/>
    </source>
</evidence>
<reference evidence="7" key="1">
    <citation type="journal article" date="2019" name="Int. J. Syst. Evol. Microbiol.">
        <title>The Global Catalogue of Microorganisms (GCM) 10K type strain sequencing project: providing services to taxonomists for standard genome sequencing and annotation.</title>
        <authorList>
            <consortium name="The Broad Institute Genomics Platform"/>
            <consortium name="The Broad Institute Genome Sequencing Center for Infectious Disease"/>
            <person name="Wu L."/>
            <person name="Ma J."/>
        </authorList>
    </citation>
    <scope>NUCLEOTIDE SEQUENCE [LARGE SCALE GENOMIC DNA]</scope>
    <source>
        <strain evidence="7">NBRC 111756</strain>
    </source>
</reference>
<dbReference type="EMBL" id="JBHSWE010000001">
    <property type="protein sequence ID" value="MFC6673464.1"/>
    <property type="molecule type" value="Genomic_DNA"/>
</dbReference>
<sequence length="234" mass="26599">MRSESSEPAPAVSVIVPVGPQERGPFGLLSQLERLPADWEVVLALCEPRDDLEPSFHGDIYTVISSPGRAIQMNRAAEVARGRWLWFLHLDSTLTPAMVREIGQALLSQPEALHYFRLGFAADGKGPLSLNAWGANFRSRWLGVPFGDQGLCLRASDFRRLRGYPEEVAYGEDHLLVWRARQAGIGLHGIDAVLTTSASKYRRQGWLRLTLLYQWRWLRQALPQWLRLVILRRY</sequence>
<proteinExistence type="predicted"/>
<keyword evidence="5" id="KW-0472">Membrane</keyword>
<evidence type="ECO:0008006" key="8">
    <source>
        <dbReference type="Google" id="ProtNLM"/>
    </source>
</evidence>
<dbReference type="Gene3D" id="3.90.550.10">
    <property type="entry name" value="Spore Coat Polysaccharide Biosynthesis Protein SpsA, Chain A"/>
    <property type="match status" value="1"/>
</dbReference>
<comment type="subcellular location">
    <subcellularLocation>
        <location evidence="1">Cell membrane</location>
    </subcellularLocation>
</comment>
<evidence type="ECO:0000256" key="1">
    <source>
        <dbReference type="ARBA" id="ARBA00004236"/>
    </source>
</evidence>
<keyword evidence="4" id="KW-0808">Transferase</keyword>
<gene>
    <name evidence="6" type="ORF">ACFQDL_27785</name>
</gene>
<keyword evidence="2" id="KW-1003">Cell membrane</keyword>
<dbReference type="RefSeq" id="WP_379911867.1">
    <property type="nucleotide sequence ID" value="NZ_JBHSWE010000001.1"/>
</dbReference>
<evidence type="ECO:0000256" key="4">
    <source>
        <dbReference type="ARBA" id="ARBA00022679"/>
    </source>
</evidence>
<dbReference type="SUPFAM" id="SSF53448">
    <property type="entry name" value="Nucleotide-diphospho-sugar transferases"/>
    <property type="match status" value="1"/>
</dbReference>
<keyword evidence="3" id="KW-0328">Glycosyltransferase</keyword>
<keyword evidence="7" id="KW-1185">Reference proteome</keyword>
<dbReference type="PANTHER" id="PTHR43646:SF2">
    <property type="entry name" value="GLYCOSYLTRANSFERASE 2-LIKE DOMAIN-CONTAINING PROTEIN"/>
    <property type="match status" value="1"/>
</dbReference>
<organism evidence="6 7">
    <name type="scientific">Marinobacterium aestuariivivens</name>
    <dbReference type="NCBI Taxonomy" id="1698799"/>
    <lineage>
        <taxon>Bacteria</taxon>
        <taxon>Pseudomonadati</taxon>
        <taxon>Pseudomonadota</taxon>
        <taxon>Gammaproteobacteria</taxon>
        <taxon>Oceanospirillales</taxon>
        <taxon>Oceanospirillaceae</taxon>
        <taxon>Marinobacterium</taxon>
    </lineage>
</organism>
<accession>A0ABW2A7Z7</accession>
<comment type="caution">
    <text evidence="6">The sequence shown here is derived from an EMBL/GenBank/DDBJ whole genome shotgun (WGS) entry which is preliminary data.</text>
</comment>
<evidence type="ECO:0000256" key="5">
    <source>
        <dbReference type="ARBA" id="ARBA00023136"/>
    </source>
</evidence>
<dbReference type="PANTHER" id="PTHR43646">
    <property type="entry name" value="GLYCOSYLTRANSFERASE"/>
    <property type="match status" value="1"/>
</dbReference>
<name>A0ABW2A7Z7_9GAMM</name>